<dbReference type="InterPro" id="IPR037523">
    <property type="entry name" value="VOC_core"/>
</dbReference>
<evidence type="ECO:0000313" key="2">
    <source>
        <dbReference type="EMBL" id="PSH67337.1"/>
    </source>
</evidence>
<dbReference type="Proteomes" id="UP000241764">
    <property type="component" value="Unassembled WGS sequence"/>
</dbReference>
<dbReference type="PANTHER" id="PTHR35006">
    <property type="entry name" value="GLYOXALASE FAMILY PROTEIN (AFU_ORTHOLOGUE AFUA_5G14830)"/>
    <property type="match status" value="1"/>
</dbReference>
<dbReference type="PANTHER" id="PTHR35006:SF1">
    <property type="entry name" value="BLL2941 PROTEIN"/>
    <property type="match status" value="1"/>
</dbReference>
<dbReference type="InterPro" id="IPR004360">
    <property type="entry name" value="Glyas_Fos-R_dOase_dom"/>
</dbReference>
<keyword evidence="2" id="KW-0560">Oxidoreductase</keyword>
<dbReference type="InterPro" id="IPR029068">
    <property type="entry name" value="Glyas_Bleomycin-R_OHBP_Dase"/>
</dbReference>
<dbReference type="SUPFAM" id="SSF54593">
    <property type="entry name" value="Glyoxalase/Bleomycin resistance protein/Dihydroxybiphenyl dioxygenase"/>
    <property type="match status" value="1"/>
</dbReference>
<dbReference type="CDD" id="cd07262">
    <property type="entry name" value="VOC_like"/>
    <property type="match status" value="1"/>
</dbReference>
<dbReference type="Gene3D" id="3.10.180.10">
    <property type="entry name" value="2,3-Dihydroxybiphenyl 1,2-Dioxygenase, domain 1"/>
    <property type="match status" value="1"/>
</dbReference>
<evidence type="ECO:0000313" key="3">
    <source>
        <dbReference type="Proteomes" id="UP000241764"/>
    </source>
</evidence>
<dbReference type="OrthoDB" id="9807407at2"/>
<feature type="domain" description="VOC" evidence="1">
    <location>
        <begin position="9"/>
        <end position="131"/>
    </location>
</feature>
<proteinExistence type="predicted"/>
<dbReference type="PROSITE" id="PS51819">
    <property type="entry name" value="VOC"/>
    <property type="match status" value="1"/>
</dbReference>
<keyword evidence="3" id="KW-1185">Reference proteome</keyword>
<evidence type="ECO:0000259" key="1">
    <source>
        <dbReference type="PROSITE" id="PS51819"/>
    </source>
</evidence>
<reference evidence="3" key="1">
    <citation type="submission" date="2017-11" db="EMBL/GenBank/DDBJ databases">
        <authorList>
            <person name="Kuznetsova I."/>
            <person name="Sazanova A."/>
            <person name="Chirak E."/>
            <person name="Safronova V."/>
            <person name="Willems A."/>
        </authorList>
    </citation>
    <scope>NUCLEOTIDE SEQUENCE [LARGE SCALE GENOMIC DNA]</scope>
    <source>
        <strain evidence="3">CCBAU 03422</strain>
    </source>
</reference>
<dbReference type="EMBL" id="PGGM01000001">
    <property type="protein sequence ID" value="PSH67337.1"/>
    <property type="molecule type" value="Genomic_DNA"/>
</dbReference>
<dbReference type="Pfam" id="PF00903">
    <property type="entry name" value="Glyoxalase"/>
    <property type="match status" value="1"/>
</dbReference>
<dbReference type="RefSeq" id="WP_106662402.1">
    <property type="nucleotide sequence ID" value="NZ_PGGM01000001.1"/>
</dbReference>
<protein>
    <submittedName>
        <fullName evidence="2">Dioxygenase</fullName>
    </submittedName>
</protein>
<dbReference type="GO" id="GO:0051213">
    <property type="term" value="F:dioxygenase activity"/>
    <property type="evidence" value="ECO:0007669"/>
    <property type="project" value="UniProtKB-KW"/>
</dbReference>
<sequence length="134" mass="14439">MTAEATHQLLGHAVVGTNNLDAATNFYDKLFELFGVGRILEQPGRAVYFGTTMLEFGVINPHNGDRATVGNGNMVALSARSRAHVDEVYALALQLGGTDEGRPGPRGPNQDGPYCAYFRDLDGNKLLVFRAGQD</sequence>
<gene>
    <name evidence="2" type="ORF">CU103_03005</name>
</gene>
<name>A0A2P7BLJ0_9HYPH</name>
<organism evidence="2 3">
    <name type="scientific">Phyllobacterium sophorae</name>
    <dbReference type="NCBI Taxonomy" id="1520277"/>
    <lineage>
        <taxon>Bacteria</taxon>
        <taxon>Pseudomonadati</taxon>
        <taxon>Pseudomonadota</taxon>
        <taxon>Alphaproteobacteria</taxon>
        <taxon>Hyphomicrobiales</taxon>
        <taxon>Phyllobacteriaceae</taxon>
        <taxon>Phyllobacterium</taxon>
    </lineage>
</organism>
<dbReference type="AlphaFoldDB" id="A0A2P7BLJ0"/>
<accession>A0A2P7BLJ0</accession>
<keyword evidence="2" id="KW-0223">Dioxygenase</keyword>
<comment type="caution">
    <text evidence="2">The sequence shown here is derived from an EMBL/GenBank/DDBJ whole genome shotgun (WGS) entry which is preliminary data.</text>
</comment>